<evidence type="ECO:0000256" key="5">
    <source>
        <dbReference type="ARBA" id="ARBA00023242"/>
    </source>
</evidence>
<evidence type="ECO:0000256" key="6">
    <source>
        <dbReference type="PROSITE-ProRule" id="PRU00146"/>
    </source>
</evidence>
<dbReference type="InterPro" id="IPR001965">
    <property type="entry name" value="Znf_PHD"/>
</dbReference>
<dbReference type="SMART" id="SM00439">
    <property type="entry name" value="BAH"/>
    <property type="match status" value="1"/>
</dbReference>
<evidence type="ECO:0000259" key="8">
    <source>
        <dbReference type="PROSITE" id="PS50016"/>
    </source>
</evidence>
<evidence type="ECO:0000313" key="10">
    <source>
        <dbReference type="EMBL" id="CAJ0574046.1"/>
    </source>
</evidence>
<dbReference type="Pfam" id="PF01426">
    <property type="entry name" value="BAH"/>
    <property type="match status" value="1"/>
</dbReference>
<dbReference type="PANTHER" id="PTHR46147:SF3">
    <property type="entry name" value="HISTONE-LYSINE N-METHYLTRANSFERASE ASH1"/>
    <property type="match status" value="1"/>
</dbReference>
<keyword evidence="2" id="KW-0479">Metal-binding</keyword>
<evidence type="ECO:0000313" key="11">
    <source>
        <dbReference type="Proteomes" id="UP001177023"/>
    </source>
</evidence>
<dbReference type="PROSITE" id="PS50016">
    <property type="entry name" value="ZF_PHD_2"/>
    <property type="match status" value="1"/>
</dbReference>
<feature type="compositionally biased region" description="Basic and acidic residues" evidence="7">
    <location>
        <begin position="56"/>
        <end position="76"/>
    </location>
</feature>
<dbReference type="AlphaFoldDB" id="A0AA36CU70"/>
<keyword evidence="3 6" id="KW-0863">Zinc-finger</keyword>
<keyword evidence="5" id="KW-0539">Nucleus</keyword>
<evidence type="ECO:0008006" key="12">
    <source>
        <dbReference type="Google" id="ProtNLM"/>
    </source>
</evidence>
<name>A0AA36CU70_9BILA</name>
<dbReference type="PROSITE" id="PS01359">
    <property type="entry name" value="ZF_PHD_1"/>
    <property type="match status" value="1"/>
</dbReference>
<dbReference type="Proteomes" id="UP001177023">
    <property type="component" value="Unassembled WGS sequence"/>
</dbReference>
<dbReference type="GO" id="GO:0005654">
    <property type="term" value="C:nucleoplasm"/>
    <property type="evidence" value="ECO:0007669"/>
    <property type="project" value="TreeGrafter"/>
</dbReference>
<dbReference type="InterPro" id="IPR043151">
    <property type="entry name" value="BAH_sf"/>
</dbReference>
<organism evidence="10 11">
    <name type="scientific">Mesorhabditis spiculigera</name>
    <dbReference type="NCBI Taxonomy" id="96644"/>
    <lineage>
        <taxon>Eukaryota</taxon>
        <taxon>Metazoa</taxon>
        <taxon>Ecdysozoa</taxon>
        <taxon>Nematoda</taxon>
        <taxon>Chromadorea</taxon>
        <taxon>Rhabditida</taxon>
        <taxon>Rhabditina</taxon>
        <taxon>Rhabditomorpha</taxon>
        <taxon>Rhabditoidea</taxon>
        <taxon>Rhabditidae</taxon>
        <taxon>Mesorhabditinae</taxon>
        <taxon>Mesorhabditis</taxon>
    </lineage>
</organism>
<protein>
    <recommendedName>
        <fullName evidence="12">Zinc finger PHD-type domain-containing protein</fullName>
    </recommendedName>
</protein>
<gene>
    <name evidence="10" type="ORF">MSPICULIGERA_LOCUS12389</name>
</gene>
<comment type="caution">
    <text evidence="10">The sequence shown here is derived from an EMBL/GenBank/DDBJ whole genome shotgun (WGS) entry which is preliminary data.</text>
</comment>
<dbReference type="Gene3D" id="2.30.30.490">
    <property type="match status" value="1"/>
</dbReference>
<proteinExistence type="predicted"/>
<reference evidence="10" key="1">
    <citation type="submission" date="2023-06" db="EMBL/GenBank/DDBJ databases">
        <authorList>
            <person name="Delattre M."/>
        </authorList>
    </citation>
    <scope>NUCLEOTIDE SEQUENCE</scope>
    <source>
        <strain evidence="10">AF72</strain>
    </source>
</reference>
<dbReference type="GO" id="GO:0042800">
    <property type="term" value="F:histone H3K4 methyltransferase activity"/>
    <property type="evidence" value="ECO:0007669"/>
    <property type="project" value="TreeGrafter"/>
</dbReference>
<dbReference type="GO" id="GO:0008270">
    <property type="term" value="F:zinc ion binding"/>
    <property type="evidence" value="ECO:0007669"/>
    <property type="project" value="UniProtKB-KW"/>
</dbReference>
<dbReference type="EMBL" id="CATQJA010002626">
    <property type="protein sequence ID" value="CAJ0574046.1"/>
    <property type="molecule type" value="Genomic_DNA"/>
</dbReference>
<comment type="subcellular location">
    <subcellularLocation>
        <location evidence="1">Nucleus</location>
    </subcellularLocation>
</comment>
<evidence type="ECO:0000256" key="7">
    <source>
        <dbReference type="SAM" id="MobiDB-lite"/>
    </source>
</evidence>
<dbReference type="GO" id="GO:0003682">
    <property type="term" value="F:chromatin binding"/>
    <property type="evidence" value="ECO:0007669"/>
    <property type="project" value="InterPro"/>
</dbReference>
<feature type="non-terminal residue" evidence="10">
    <location>
        <position position="460"/>
    </location>
</feature>
<dbReference type="InterPro" id="IPR019786">
    <property type="entry name" value="Zinc_finger_PHD-type_CS"/>
</dbReference>
<evidence type="ECO:0000256" key="2">
    <source>
        <dbReference type="ARBA" id="ARBA00022723"/>
    </source>
</evidence>
<dbReference type="Gene3D" id="3.30.40.10">
    <property type="entry name" value="Zinc/RING finger domain, C3HC4 (zinc finger)"/>
    <property type="match status" value="1"/>
</dbReference>
<dbReference type="InterPro" id="IPR013083">
    <property type="entry name" value="Znf_RING/FYVE/PHD"/>
</dbReference>
<dbReference type="Pfam" id="PF20826">
    <property type="entry name" value="PHD_5"/>
    <property type="match status" value="1"/>
</dbReference>
<dbReference type="InterPro" id="IPR019787">
    <property type="entry name" value="Znf_PHD-finger"/>
</dbReference>
<dbReference type="InterPro" id="IPR001025">
    <property type="entry name" value="BAH_dom"/>
</dbReference>
<dbReference type="SMART" id="SM00249">
    <property type="entry name" value="PHD"/>
    <property type="match status" value="1"/>
</dbReference>
<feature type="region of interest" description="Disordered" evidence="7">
    <location>
        <begin position="56"/>
        <end position="78"/>
    </location>
</feature>
<evidence type="ECO:0000256" key="1">
    <source>
        <dbReference type="ARBA" id="ARBA00004123"/>
    </source>
</evidence>
<evidence type="ECO:0000259" key="9">
    <source>
        <dbReference type="PROSITE" id="PS51038"/>
    </source>
</evidence>
<feature type="domain" description="BAH" evidence="9">
    <location>
        <begin position="239"/>
        <end position="359"/>
    </location>
</feature>
<keyword evidence="11" id="KW-1185">Reference proteome</keyword>
<accession>A0AA36CU70</accession>
<evidence type="ECO:0000256" key="4">
    <source>
        <dbReference type="ARBA" id="ARBA00022833"/>
    </source>
</evidence>
<sequence length="460" mass="53240">MARRYMANYMLCRRALRIRCSSAFAKETERFAQSIGCEQLFRTLSFRYLNRKRERDEEKADRKDEKRKREEEEEKPRRKSLAGVDLSYLDDEKPIGSYDPDEAWPTGKANESDEAVRCICGALEEDGEMLQCDGCHYWLHNDCVGLNSVEAPDEYLCDFCSGKIPSNRPSTDVLLKHRPDYSYKGCEYYKALVNSYGLQVRLNETIYVEKFSGEEHKKALKKAIEVSETAATEKRKLKKQKKTTDTLAPRLFSRKNVGIMRVERLFVTADGQRWVFGLYYARPHETFRDPNKSFHPNEVLCCVKMYDTLPLDSIAGRCAVLSAKTWCKGRPIIPKLYSKDLLFCEYGLHEKARMIKKLAENEHYFVNQQPYVFQTYGKKREIKRTLQPFLLSPNAKLCIGSPSPASCSSQTPNKNVFERGESAIDKENLKKRGIDRLSLIVDRIKRKSAHATQRSKETDD</sequence>
<dbReference type="SUPFAM" id="SSF57903">
    <property type="entry name" value="FYVE/PHD zinc finger"/>
    <property type="match status" value="1"/>
</dbReference>
<dbReference type="PANTHER" id="PTHR46147">
    <property type="entry name" value="HISTONE-LYSINE N-METHYLTRANSFERASE ASH1"/>
    <property type="match status" value="1"/>
</dbReference>
<keyword evidence="4" id="KW-0862">Zinc</keyword>
<dbReference type="GO" id="GO:0006355">
    <property type="term" value="P:regulation of DNA-templated transcription"/>
    <property type="evidence" value="ECO:0007669"/>
    <property type="project" value="TreeGrafter"/>
</dbReference>
<dbReference type="PROSITE" id="PS51038">
    <property type="entry name" value="BAH"/>
    <property type="match status" value="1"/>
</dbReference>
<dbReference type="InterPro" id="IPR011011">
    <property type="entry name" value="Znf_FYVE_PHD"/>
</dbReference>
<evidence type="ECO:0000256" key="3">
    <source>
        <dbReference type="ARBA" id="ARBA00022771"/>
    </source>
</evidence>
<feature type="domain" description="PHD-type" evidence="8">
    <location>
        <begin position="115"/>
        <end position="163"/>
    </location>
</feature>